<comment type="caution">
    <text evidence="1">The sequence shown here is derived from an EMBL/GenBank/DDBJ whole genome shotgun (WGS) entry which is preliminary data.</text>
</comment>
<dbReference type="GO" id="GO:0005634">
    <property type="term" value="C:nucleus"/>
    <property type="evidence" value="ECO:0007669"/>
    <property type="project" value="TreeGrafter"/>
</dbReference>
<dbReference type="AlphaFoldDB" id="A0A430Q6I2"/>
<accession>A0A430Q6I2</accession>
<sequence length="227" mass="25741">MSSFDCQMFSSDYDGCESDSSSSSDLCYDNRSVNAIEISKAKAMEFDELMNKELDLLIRSVHHKAPDLKTGKKQNKNLRVRFKKDHDDDDDFPVDKDPLCDYEEDEANAKWVQENLPGGTSEKSDAILNCPGCMSVLSLVSHRHPHFKTQYYTEYPINCIVDETQIISRTISKPQNAKKSSESSLKSNRNVMKEYHPVTCKVCGNSVGCKEIQTNMIYFNDILASHS</sequence>
<protein>
    <recommendedName>
        <fullName evidence="3">E2F-associated phosphoprotein</fullName>
    </recommendedName>
</protein>
<evidence type="ECO:0000313" key="1">
    <source>
        <dbReference type="EMBL" id="RTG83274.1"/>
    </source>
</evidence>
<dbReference type="STRING" id="6184.A0A430Q6I2"/>
<evidence type="ECO:0000313" key="2">
    <source>
        <dbReference type="Proteomes" id="UP000290809"/>
    </source>
</evidence>
<dbReference type="PANTHER" id="PTHR15967:SF0">
    <property type="entry name" value="E2F-ASSOCIATED PHOSPHOPROTEIN"/>
    <property type="match status" value="1"/>
</dbReference>
<dbReference type="EMBL" id="QMKO01002513">
    <property type="protein sequence ID" value="RTG83274.1"/>
    <property type="molecule type" value="Genomic_DNA"/>
</dbReference>
<keyword evidence="2" id="KW-1185">Reference proteome</keyword>
<reference evidence="1 2" key="1">
    <citation type="journal article" date="2019" name="PLoS Pathog.">
        <title>Genome sequence of the bovine parasite Schistosoma bovis Tanzania.</title>
        <authorList>
            <person name="Oey H."/>
            <person name="Zakrzewski M."/>
            <person name="Gobert G."/>
            <person name="Gravermann K."/>
            <person name="Stoye J."/>
            <person name="Jones M."/>
            <person name="Mcmanus D."/>
            <person name="Krause L."/>
        </authorList>
    </citation>
    <scope>NUCLEOTIDE SEQUENCE [LARGE SCALE GENOMIC DNA]</scope>
    <source>
        <strain evidence="1 2">TAN1997</strain>
    </source>
</reference>
<dbReference type="PANTHER" id="PTHR15967">
    <property type="entry name" value="E2F-ASSOCIATED PHOSPHOPROTEIN"/>
    <property type="match status" value="1"/>
</dbReference>
<gene>
    <name evidence="1" type="ORF">DC041_0006217</name>
</gene>
<evidence type="ECO:0008006" key="3">
    <source>
        <dbReference type="Google" id="ProtNLM"/>
    </source>
</evidence>
<dbReference type="InterPro" id="IPR019370">
    <property type="entry name" value="E2F-assoc_phosphoprotein"/>
</dbReference>
<proteinExistence type="predicted"/>
<name>A0A430Q6I2_SCHBO</name>
<dbReference type="Proteomes" id="UP000290809">
    <property type="component" value="Unassembled WGS sequence"/>
</dbReference>
<organism evidence="1 2">
    <name type="scientific">Schistosoma bovis</name>
    <name type="common">Blood fluke</name>
    <dbReference type="NCBI Taxonomy" id="6184"/>
    <lineage>
        <taxon>Eukaryota</taxon>
        <taxon>Metazoa</taxon>
        <taxon>Spiralia</taxon>
        <taxon>Lophotrochozoa</taxon>
        <taxon>Platyhelminthes</taxon>
        <taxon>Trematoda</taxon>
        <taxon>Digenea</taxon>
        <taxon>Strigeidida</taxon>
        <taxon>Schistosomatoidea</taxon>
        <taxon>Schistosomatidae</taxon>
        <taxon>Schistosoma</taxon>
    </lineage>
</organism>
<dbReference type="Pfam" id="PF10238">
    <property type="entry name" value="Eapp_C"/>
    <property type="match status" value="1"/>
</dbReference>